<feature type="non-terminal residue" evidence="2">
    <location>
        <position position="1"/>
    </location>
</feature>
<dbReference type="Proteomes" id="UP001266305">
    <property type="component" value="Unassembled WGS sequence"/>
</dbReference>
<sequence length="121" mass="12292">LAEVLEPHIPERTGHLEHMSADPLCTPGMCLWLQSGSDGKQSKEADNPGASMYSLVVSPPAQEGPALSEDMSPAKCHVTSKPGQPLQASNPGPDLCSPPACVASCASPALLPPPGGATVEG</sequence>
<gene>
    <name evidence="2" type="ORF">P7K49_035501</name>
</gene>
<comment type="caution">
    <text evidence="2">The sequence shown here is derived from an EMBL/GenBank/DDBJ whole genome shotgun (WGS) entry which is preliminary data.</text>
</comment>
<organism evidence="2 3">
    <name type="scientific">Saguinus oedipus</name>
    <name type="common">Cotton-top tamarin</name>
    <name type="synonym">Oedipomidas oedipus</name>
    <dbReference type="NCBI Taxonomy" id="9490"/>
    <lineage>
        <taxon>Eukaryota</taxon>
        <taxon>Metazoa</taxon>
        <taxon>Chordata</taxon>
        <taxon>Craniata</taxon>
        <taxon>Vertebrata</taxon>
        <taxon>Euteleostomi</taxon>
        <taxon>Mammalia</taxon>
        <taxon>Eutheria</taxon>
        <taxon>Euarchontoglires</taxon>
        <taxon>Primates</taxon>
        <taxon>Haplorrhini</taxon>
        <taxon>Platyrrhini</taxon>
        <taxon>Cebidae</taxon>
        <taxon>Callitrichinae</taxon>
        <taxon>Saguinus</taxon>
    </lineage>
</organism>
<feature type="region of interest" description="Disordered" evidence="1">
    <location>
        <begin position="1"/>
        <end position="20"/>
    </location>
</feature>
<dbReference type="EMBL" id="JASSZA010000020">
    <property type="protein sequence ID" value="KAK2086076.1"/>
    <property type="molecule type" value="Genomic_DNA"/>
</dbReference>
<proteinExistence type="predicted"/>
<evidence type="ECO:0000256" key="1">
    <source>
        <dbReference type="SAM" id="MobiDB-lite"/>
    </source>
</evidence>
<evidence type="ECO:0000313" key="2">
    <source>
        <dbReference type="EMBL" id="KAK2086076.1"/>
    </source>
</evidence>
<evidence type="ECO:0000313" key="3">
    <source>
        <dbReference type="Proteomes" id="UP001266305"/>
    </source>
</evidence>
<feature type="region of interest" description="Disordered" evidence="1">
    <location>
        <begin position="35"/>
        <end position="91"/>
    </location>
</feature>
<feature type="non-terminal residue" evidence="2">
    <location>
        <position position="121"/>
    </location>
</feature>
<protein>
    <submittedName>
        <fullName evidence="2">Uncharacterized protein</fullName>
    </submittedName>
</protein>
<name>A0ABQ9TN33_SAGOE</name>
<accession>A0ABQ9TN33</accession>
<keyword evidence="3" id="KW-1185">Reference proteome</keyword>
<reference evidence="2 3" key="1">
    <citation type="submission" date="2023-05" db="EMBL/GenBank/DDBJ databases">
        <title>B98-5 Cell Line De Novo Hybrid Assembly: An Optical Mapping Approach.</title>
        <authorList>
            <person name="Kananen K."/>
            <person name="Auerbach J.A."/>
            <person name="Kautto E."/>
            <person name="Blachly J.S."/>
        </authorList>
    </citation>
    <scope>NUCLEOTIDE SEQUENCE [LARGE SCALE GENOMIC DNA]</scope>
    <source>
        <strain evidence="2">B95-8</strain>
        <tissue evidence="2">Cell line</tissue>
    </source>
</reference>